<evidence type="ECO:0000313" key="1">
    <source>
        <dbReference type="EMBL" id="KAF8785466.1"/>
    </source>
</evidence>
<name>A0A8T0F2S5_ARGBR</name>
<dbReference type="Proteomes" id="UP000807504">
    <property type="component" value="Unassembled WGS sequence"/>
</dbReference>
<keyword evidence="2" id="KW-1185">Reference proteome</keyword>
<accession>A0A8T0F2S5</accession>
<gene>
    <name evidence="1" type="ORF">HNY73_010997</name>
</gene>
<sequence length="87" mass="9707">MTKSGDAKKEAESSSSDHFFNLLKQQVSASLNLDDQIRRRKEGSRIKLIRPFFQSAEATRLMDSDLEEDLSSCKVSSSALSAYDSES</sequence>
<organism evidence="1 2">
    <name type="scientific">Argiope bruennichi</name>
    <name type="common">Wasp spider</name>
    <name type="synonym">Aranea bruennichi</name>
    <dbReference type="NCBI Taxonomy" id="94029"/>
    <lineage>
        <taxon>Eukaryota</taxon>
        <taxon>Metazoa</taxon>
        <taxon>Ecdysozoa</taxon>
        <taxon>Arthropoda</taxon>
        <taxon>Chelicerata</taxon>
        <taxon>Arachnida</taxon>
        <taxon>Araneae</taxon>
        <taxon>Araneomorphae</taxon>
        <taxon>Entelegynae</taxon>
        <taxon>Araneoidea</taxon>
        <taxon>Araneidae</taxon>
        <taxon>Argiope</taxon>
    </lineage>
</organism>
<comment type="caution">
    <text evidence="1">The sequence shown here is derived from an EMBL/GenBank/DDBJ whole genome shotgun (WGS) entry which is preliminary data.</text>
</comment>
<proteinExistence type="predicted"/>
<reference evidence="1" key="1">
    <citation type="journal article" date="2020" name="bioRxiv">
        <title>Chromosome-level reference genome of the European wasp spider Argiope bruennichi: a resource for studies on range expansion and evolutionary adaptation.</title>
        <authorList>
            <person name="Sheffer M.M."/>
            <person name="Hoppe A."/>
            <person name="Krehenwinkel H."/>
            <person name="Uhl G."/>
            <person name="Kuss A.W."/>
            <person name="Jensen L."/>
            <person name="Jensen C."/>
            <person name="Gillespie R.G."/>
            <person name="Hoff K.J."/>
            <person name="Prost S."/>
        </authorList>
    </citation>
    <scope>NUCLEOTIDE SEQUENCE</scope>
</reference>
<protein>
    <submittedName>
        <fullName evidence="1">Uncharacterized protein</fullName>
    </submittedName>
</protein>
<evidence type="ECO:0000313" key="2">
    <source>
        <dbReference type="Proteomes" id="UP000807504"/>
    </source>
</evidence>
<dbReference type="EMBL" id="JABXBU010000030">
    <property type="protein sequence ID" value="KAF8785466.1"/>
    <property type="molecule type" value="Genomic_DNA"/>
</dbReference>
<reference evidence="1" key="2">
    <citation type="submission" date="2020-06" db="EMBL/GenBank/DDBJ databases">
        <authorList>
            <person name="Sheffer M."/>
        </authorList>
    </citation>
    <scope>NUCLEOTIDE SEQUENCE</scope>
</reference>
<dbReference type="AlphaFoldDB" id="A0A8T0F2S5"/>